<evidence type="ECO:0000256" key="2">
    <source>
        <dbReference type="ARBA" id="ARBA00022448"/>
    </source>
</evidence>
<keyword evidence="7" id="KW-1185">Reference proteome</keyword>
<feature type="domain" description="Leucine-binding protein" evidence="5">
    <location>
        <begin position="32"/>
        <end position="366"/>
    </location>
</feature>
<name>W4LB74_ENTF1</name>
<accession>W4LB74</accession>
<evidence type="ECO:0000256" key="1">
    <source>
        <dbReference type="ARBA" id="ARBA00010062"/>
    </source>
</evidence>
<dbReference type="InterPro" id="IPR000709">
    <property type="entry name" value="Leu_Ile_Val-bd"/>
</dbReference>
<organism evidence="6 7">
    <name type="scientific">Entotheonella factor</name>
    <dbReference type="NCBI Taxonomy" id="1429438"/>
    <lineage>
        <taxon>Bacteria</taxon>
        <taxon>Pseudomonadati</taxon>
        <taxon>Nitrospinota/Tectimicrobiota group</taxon>
        <taxon>Candidatus Tectimicrobiota</taxon>
        <taxon>Candidatus Entotheonellia</taxon>
        <taxon>Candidatus Entotheonellales</taxon>
        <taxon>Candidatus Entotheonellaceae</taxon>
        <taxon>Candidatus Entotheonella</taxon>
    </lineage>
</organism>
<evidence type="ECO:0000313" key="6">
    <source>
        <dbReference type="EMBL" id="ETW95303.1"/>
    </source>
</evidence>
<evidence type="ECO:0000259" key="5">
    <source>
        <dbReference type="Pfam" id="PF13458"/>
    </source>
</evidence>
<evidence type="ECO:0000256" key="3">
    <source>
        <dbReference type="ARBA" id="ARBA00022729"/>
    </source>
</evidence>
<keyword evidence="4" id="KW-0029">Amino-acid transport</keyword>
<gene>
    <name evidence="6" type="ORF">ETSY1_31185</name>
</gene>
<comment type="similarity">
    <text evidence="1">Belongs to the leucine-binding protein family.</text>
</comment>
<dbReference type="Gene3D" id="3.40.50.2300">
    <property type="match status" value="2"/>
</dbReference>
<dbReference type="EMBL" id="AZHW01000932">
    <property type="protein sequence ID" value="ETW95303.1"/>
    <property type="molecule type" value="Genomic_DNA"/>
</dbReference>
<keyword evidence="2" id="KW-0813">Transport</keyword>
<dbReference type="AlphaFoldDB" id="W4LB74"/>
<dbReference type="CDD" id="cd06330">
    <property type="entry name" value="PBP1_As_SBP-like"/>
    <property type="match status" value="1"/>
</dbReference>
<dbReference type="Pfam" id="PF13458">
    <property type="entry name" value="Peripla_BP_6"/>
    <property type="match status" value="1"/>
</dbReference>
<proteinExistence type="inferred from homology"/>
<comment type="caution">
    <text evidence="6">The sequence shown here is derived from an EMBL/GenBank/DDBJ whole genome shotgun (WGS) entry which is preliminary data.</text>
</comment>
<protein>
    <recommendedName>
        <fullName evidence="5">Leucine-binding protein domain-containing protein</fullName>
    </recommendedName>
</protein>
<dbReference type="InterPro" id="IPR028081">
    <property type="entry name" value="Leu-bd"/>
</dbReference>
<dbReference type="PANTHER" id="PTHR30483:SF37">
    <property type="entry name" value="ABC TRANSPORTER SUBSTRATE-BINDING PROTEIN"/>
    <property type="match status" value="1"/>
</dbReference>
<dbReference type="PANTHER" id="PTHR30483">
    <property type="entry name" value="LEUCINE-SPECIFIC-BINDING PROTEIN"/>
    <property type="match status" value="1"/>
</dbReference>
<evidence type="ECO:0000256" key="4">
    <source>
        <dbReference type="ARBA" id="ARBA00022970"/>
    </source>
</evidence>
<dbReference type="GO" id="GO:0006865">
    <property type="term" value="P:amino acid transport"/>
    <property type="evidence" value="ECO:0007669"/>
    <property type="project" value="UniProtKB-KW"/>
</dbReference>
<dbReference type="SUPFAM" id="SSF53822">
    <property type="entry name" value="Periplasmic binding protein-like I"/>
    <property type="match status" value="1"/>
</dbReference>
<evidence type="ECO:0000313" key="7">
    <source>
        <dbReference type="Proteomes" id="UP000019141"/>
    </source>
</evidence>
<keyword evidence="3" id="KW-0732">Signal</keyword>
<dbReference type="Proteomes" id="UP000019141">
    <property type="component" value="Unassembled WGS sequence"/>
</dbReference>
<dbReference type="PATRIC" id="fig|1429438.4.peg.5924"/>
<dbReference type="PRINTS" id="PR00337">
    <property type="entry name" value="LEUILEVALBP"/>
</dbReference>
<dbReference type="InterPro" id="IPR028082">
    <property type="entry name" value="Peripla_BP_I"/>
</dbReference>
<reference evidence="6 7" key="1">
    <citation type="journal article" date="2014" name="Nature">
        <title>An environmental bacterial taxon with a large and distinct metabolic repertoire.</title>
        <authorList>
            <person name="Wilson M.C."/>
            <person name="Mori T."/>
            <person name="Ruckert C."/>
            <person name="Uria A.R."/>
            <person name="Helf M.J."/>
            <person name="Takada K."/>
            <person name="Gernert C."/>
            <person name="Steffens U.A."/>
            <person name="Heycke N."/>
            <person name="Schmitt S."/>
            <person name="Rinke C."/>
            <person name="Helfrich E.J."/>
            <person name="Brachmann A.O."/>
            <person name="Gurgui C."/>
            <person name="Wakimoto T."/>
            <person name="Kracht M."/>
            <person name="Crusemann M."/>
            <person name="Hentschel U."/>
            <person name="Abe I."/>
            <person name="Matsunaga S."/>
            <person name="Kalinowski J."/>
            <person name="Takeyama H."/>
            <person name="Piel J."/>
        </authorList>
    </citation>
    <scope>NUCLEOTIDE SEQUENCE [LARGE SCALE GENOMIC DNA]</scope>
    <source>
        <strain evidence="7">TSY1</strain>
    </source>
</reference>
<dbReference type="InterPro" id="IPR051010">
    <property type="entry name" value="BCAA_transport"/>
</dbReference>
<dbReference type="HOGENOM" id="CLU_027128_1_4_7"/>
<sequence length="417" mass="46235">MRRRFWAQLVVVLMILALIVTPAMAQKKKSKTIKIGLLYALSGLAAVYTKGTIIGHEIAAEEINAKGGILGKQIEFVTRDNKLKPGIAVKEFRRMVTRDKVDFVMGIISSGVALAVSQVAKEMKVLFVDTIAQTSALTGEQGHQYVVRTNTNSTIIGRTAALAAAKQDWKKFYFIGPDYEWGHVVNNDFWSFLQTKKEGVEKLGDLWPKLGERDFSSHITTMLSAEPDAVFSSLWGGDLIAFIKQAKAYGFFEKTKFISTGAGDLDILKPLGKEMPDGLMATFFYAFDMPVAGKEKANEEFVAKFQEKAGYEPKSGDIIGYVSTYMLAEAIEKAGTTEPDKLSTTLRGMSFDTVLGPATIRDFDGQSTFGYHAGFTYTHPDYPFKRLKDVTRAEGEAVLRTKAEIEKAREEYKKKGN</sequence>